<dbReference type="Pfam" id="PF12763">
    <property type="entry name" value="EH"/>
    <property type="match status" value="2"/>
</dbReference>
<dbReference type="PROSITE" id="PS50222">
    <property type="entry name" value="EF_HAND_2"/>
    <property type="match status" value="2"/>
</dbReference>
<comment type="caution">
    <text evidence="4">The sequence shown here is derived from an EMBL/GenBank/DDBJ whole genome shotgun (WGS) entry which is preliminary data.</text>
</comment>
<reference evidence="4 5" key="1">
    <citation type="submission" date="2024-06" db="EMBL/GenBank/DDBJ databases">
        <authorList>
            <person name="Pan Q."/>
            <person name="Wen M."/>
            <person name="Jouanno E."/>
            <person name="Zahm M."/>
            <person name="Klopp C."/>
            <person name="Cabau C."/>
            <person name="Louis A."/>
            <person name="Berthelot C."/>
            <person name="Parey E."/>
            <person name="Roest Crollius H."/>
            <person name="Montfort J."/>
            <person name="Robinson-Rechavi M."/>
            <person name="Bouchez O."/>
            <person name="Lampietro C."/>
            <person name="Lopez Roques C."/>
            <person name="Donnadieu C."/>
            <person name="Postlethwait J."/>
            <person name="Bobe J."/>
            <person name="Verreycken H."/>
            <person name="Guiguen Y."/>
        </authorList>
    </citation>
    <scope>NUCLEOTIDE SEQUENCE [LARGE SCALE GENOMIC DNA]</scope>
    <source>
        <strain evidence="4">Up_M1</strain>
        <tissue evidence="4">Testis</tissue>
    </source>
</reference>
<dbReference type="InterPro" id="IPR002048">
    <property type="entry name" value="EF_hand_dom"/>
</dbReference>
<dbReference type="EMBL" id="JAGEUA010000008">
    <property type="protein sequence ID" value="KAL0967130.1"/>
    <property type="molecule type" value="Genomic_DNA"/>
</dbReference>
<dbReference type="SUPFAM" id="SSF47473">
    <property type="entry name" value="EF-hand"/>
    <property type="match status" value="2"/>
</dbReference>
<dbReference type="PROSITE" id="PS50031">
    <property type="entry name" value="EH"/>
    <property type="match status" value="2"/>
</dbReference>
<dbReference type="Gene3D" id="1.10.238.10">
    <property type="entry name" value="EF-hand"/>
    <property type="match status" value="2"/>
</dbReference>
<feature type="domain" description="EF-hand" evidence="3">
    <location>
        <begin position="46"/>
        <end position="81"/>
    </location>
</feature>
<organism evidence="4 5">
    <name type="scientific">Umbra pygmaea</name>
    <name type="common">Eastern mudminnow</name>
    <dbReference type="NCBI Taxonomy" id="75934"/>
    <lineage>
        <taxon>Eukaryota</taxon>
        <taxon>Metazoa</taxon>
        <taxon>Chordata</taxon>
        <taxon>Craniata</taxon>
        <taxon>Vertebrata</taxon>
        <taxon>Euteleostomi</taxon>
        <taxon>Actinopterygii</taxon>
        <taxon>Neopterygii</taxon>
        <taxon>Teleostei</taxon>
        <taxon>Protacanthopterygii</taxon>
        <taxon>Esociformes</taxon>
        <taxon>Umbridae</taxon>
        <taxon>Umbra</taxon>
    </lineage>
</organism>
<evidence type="ECO:0000259" key="2">
    <source>
        <dbReference type="PROSITE" id="PS50031"/>
    </source>
</evidence>
<dbReference type="CDD" id="cd00052">
    <property type="entry name" value="EH"/>
    <property type="match status" value="2"/>
</dbReference>
<accession>A0ABD0WBR6</accession>
<dbReference type="InterPro" id="IPR000261">
    <property type="entry name" value="EH_dom"/>
</dbReference>
<feature type="compositionally biased region" description="Low complexity" evidence="1">
    <location>
        <begin position="206"/>
        <end position="222"/>
    </location>
</feature>
<gene>
    <name evidence="4" type="ORF">UPYG_G00248160</name>
</gene>
<evidence type="ECO:0000313" key="4">
    <source>
        <dbReference type="EMBL" id="KAL0967130.1"/>
    </source>
</evidence>
<dbReference type="SMART" id="SM00054">
    <property type="entry name" value="EFh"/>
    <property type="match status" value="2"/>
</dbReference>
<dbReference type="AlphaFoldDB" id="A0ABD0WBR6"/>
<evidence type="ECO:0000256" key="1">
    <source>
        <dbReference type="SAM" id="MobiDB-lite"/>
    </source>
</evidence>
<feature type="domain" description="EH" evidence="2">
    <location>
        <begin position="14"/>
        <end position="102"/>
    </location>
</feature>
<feature type="region of interest" description="Disordered" evidence="1">
    <location>
        <begin position="206"/>
        <end position="228"/>
    </location>
</feature>
<protein>
    <submittedName>
        <fullName evidence="4">Uncharacterized protein</fullName>
    </submittedName>
</protein>
<feature type="domain" description="EF-hand" evidence="3">
    <location>
        <begin position="269"/>
        <end position="304"/>
    </location>
</feature>
<dbReference type="PANTHER" id="PTHR11216">
    <property type="entry name" value="EH DOMAIN"/>
    <property type="match status" value="1"/>
</dbReference>
<dbReference type="Proteomes" id="UP001557470">
    <property type="component" value="Unassembled WGS sequence"/>
</dbReference>
<evidence type="ECO:0000259" key="3">
    <source>
        <dbReference type="PROSITE" id="PS50222"/>
    </source>
</evidence>
<feature type="domain" description="EH" evidence="2">
    <location>
        <begin position="236"/>
        <end position="325"/>
    </location>
</feature>
<name>A0ABD0WBR6_UMBPY</name>
<dbReference type="SMART" id="SM00027">
    <property type="entry name" value="EH"/>
    <property type="match status" value="2"/>
</dbReference>
<sequence length="361" mass="38569">MNGSVSLWSISPEERLKHDTQFDTLTPVLGHVSGEQAKNFFLQSGLPPKVLAEIWSLADIGDDGQMDRLEFSIAMKLIKLTLQGRGLPASLPISMKQPPTATPTSVMTSSTRFGMGSMPNLHVGMTTMPMLTPVPLNPSMTSVSPLVPMPMTLPLMSGLTNGNASLLTPSPVGGAPALPLSGFSSPMANSPPSGMSKANSLLDLASSSNSSSTTSLASNSNSPKMDSCDWSVPQASRLKYRQQFNSLDKLMTGYLSGPQVKNALSASNLTQTQLATIWTLADVDKDGQLRAEEFILALHLVDMAKTGHPLPLSLPSDLIPPSLRESRPVEMLNSRAPTPVWQDDPISLCFPGFPSNIKFLN</sequence>
<dbReference type="FunFam" id="1.10.238.10:FF:000055">
    <property type="entry name" value="Intersectin-1 isoform 1"/>
    <property type="match status" value="1"/>
</dbReference>
<evidence type="ECO:0000313" key="5">
    <source>
        <dbReference type="Proteomes" id="UP001557470"/>
    </source>
</evidence>
<dbReference type="InterPro" id="IPR011992">
    <property type="entry name" value="EF-hand-dom_pair"/>
</dbReference>
<dbReference type="PANTHER" id="PTHR11216:SF29">
    <property type="entry name" value="INTERSECTIN-2"/>
    <property type="match status" value="1"/>
</dbReference>
<keyword evidence="5" id="KW-1185">Reference proteome</keyword>
<proteinExistence type="predicted"/>